<protein>
    <recommendedName>
        <fullName evidence="6">Sushi domain-containing protein</fullName>
    </recommendedName>
</protein>
<reference evidence="7" key="2">
    <citation type="submission" date="2025-09" db="UniProtKB">
        <authorList>
            <consortium name="Ensembl"/>
        </authorList>
    </citation>
    <scope>IDENTIFICATION</scope>
</reference>
<sequence>MNSLVQSSRLRMLGRFPNLNLCLYILHVLPLGYCVDPPDIPNAVRKTNVGTLIPAGMVIKYGCHPGYEMIAGISQGHVTCLENSTWSSAPNFCQICAQPLNISHGQYNDWGKRVFFVGSSVTYKCDRGYSLVGKASIQCIAGDEVTPTWSEPTPQCEACGRPPTLMNGLHNGGMKEYFPYESQVTYSCGDSLSLIGESSIYCTTDGVNMMWSGPAPQCKGKSFPMTLNYKGPHGIVSTIGAAGFPCMQEMLNMYSLAGASGDL</sequence>
<dbReference type="InterPro" id="IPR051277">
    <property type="entry name" value="SEZ6_CSMD_C4BPB_Regulators"/>
</dbReference>
<evidence type="ECO:0000313" key="7">
    <source>
        <dbReference type="Ensembl" id="ENSCPBP00000002715.1"/>
    </source>
</evidence>
<feature type="chain" id="PRO_5034829819" description="Sushi domain-containing protein" evidence="5">
    <location>
        <begin position="35"/>
        <end position="263"/>
    </location>
</feature>
<evidence type="ECO:0000256" key="3">
    <source>
        <dbReference type="ARBA" id="ARBA00023157"/>
    </source>
</evidence>
<evidence type="ECO:0000256" key="1">
    <source>
        <dbReference type="ARBA" id="ARBA00022729"/>
    </source>
</evidence>
<dbReference type="PANTHER" id="PTHR45656">
    <property type="entry name" value="PROTEIN CBR-CLEC-78"/>
    <property type="match status" value="1"/>
</dbReference>
<comment type="caution">
    <text evidence="4">Lacks conserved residue(s) required for the propagation of feature annotation.</text>
</comment>
<feature type="domain" description="Sushi" evidence="6">
    <location>
        <begin position="159"/>
        <end position="220"/>
    </location>
</feature>
<evidence type="ECO:0000259" key="6">
    <source>
        <dbReference type="PROSITE" id="PS50923"/>
    </source>
</evidence>
<accession>A0A8C3F8W8</accession>
<dbReference type="AlphaFoldDB" id="A0A8C3F8W8"/>
<dbReference type="Gene3D" id="2.10.70.10">
    <property type="entry name" value="Complement Module, domain 1"/>
    <property type="match status" value="3"/>
</dbReference>
<name>A0A8C3F8W8_CHRPI</name>
<dbReference type="PANTHER" id="PTHR45656:SF4">
    <property type="entry name" value="PROTEIN CBR-CLEC-78"/>
    <property type="match status" value="1"/>
</dbReference>
<dbReference type="SMART" id="SM00032">
    <property type="entry name" value="CCP"/>
    <property type="match status" value="3"/>
</dbReference>
<feature type="disulfide bond" evidence="4">
    <location>
        <begin position="159"/>
        <end position="202"/>
    </location>
</feature>
<dbReference type="Pfam" id="PF00084">
    <property type="entry name" value="Sushi"/>
    <property type="match status" value="3"/>
</dbReference>
<dbReference type="Proteomes" id="UP000694380">
    <property type="component" value="Unplaced"/>
</dbReference>
<keyword evidence="8" id="KW-1185">Reference proteome</keyword>
<dbReference type="InterPro" id="IPR035976">
    <property type="entry name" value="Sushi/SCR/CCP_sf"/>
</dbReference>
<keyword evidence="3 4" id="KW-1015">Disulfide bond</keyword>
<evidence type="ECO:0000313" key="8">
    <source>
        <dbReference type="Proteomes" id="UP000694380"/>
    </source>
</evidence>
<reference evidence="7" key="1">
    <citation type="submission" date="2025-08" db="UniProtKB">
        <authorList>
            <consortium name="Ensembl"/>
        </authorList>
    </citation>
    <scope>IDENTIFICATION</scope>
</reference>
<feature type="domain" description="Sushi" evidence="6">
    <location>
        <begin position="32"/>
        <end position="93"/>
    </location>
</feature>
<evidence type="ECO:0000256" key="2">
    <source>
        <dbReference type="ARBA" id="ARBA00022737"/>
    </source>
</evidence>
<dbReference type="CDD" id="cd00033">
    <property type="entry name" value="CCP"/>
    <property type="match status" value="3"/>
</dbReference>
<keyword evidence="1 5" id="KW-0732">Signal</keyword>
<organism evidence="7 8">
    <name type="scientific">Chrysemys picta bellii</name>
    <name type="common">Western painted turtle</name>
    <name type="synonym">Emys bellii</name>
    <dbReference type="NCBI Taxonomy" id="8478"/>
    <lineage>
        <taxon>Eukaryota</taxon>
        <taxon>Metazoa</taxon>
        <taxon>Chordata</taxon>
        <taxon>Craniata</taxon>
        <taxon>Vertebrata</taxon>
        <taxon>Euteleostomi</taxon>
        <taxon>Archelosauria</taxon>
        <taxon>Testudinata</taxon>
        <taxon>Testudines</taxon>
        <taxon>Cryptodira</taxon>
        <taxon>Durocryptodira</taxon>
        <taxon>Testudinoidea</taxon>
        <taxon>Emydidae</taxon>
        <taxon>Chrysemys</taxon>
    </lineage>
</organism>
<evidence type="ECO:0000256" key="5">
    <source>
        <dbReference type="SAM" id="SignalP"/>
    </source>
</evidence>
<feature type="domain" description="Sushi" evidence="6">
    <location>
        <begin position="94"/>
        <end position="158"/>
    </location>
</feature>
<evidence type="ECO:0000256" key="4">
    <source>
        <dbReference type="PROSITE-ProRule" id="PRU00302"/>
    </source>
</evidence>
<keyword evidence="2" id="KW-0677">Repeat</keyword>
<dbReference type="Ensembl" id="ENSCPBT00000003306.1">
    <property type="protein sequence ID" value="ENSCPBP00000002715.1"/>
    <property type="gene ID" value="ENSCPBG00000002169.1"/>
</dbReference>
<feature type="disulfide bond" evidence="4">
    <location>
        <begin position="96"/>
        <end position="139"/>
    </location>
</feature>
<feature type="signal peptide" evidence="5">
    <location>
        <begin position="1"/>
        <end position="34"/>
    </location>
</feature>
<dbReference type="GeneTree" id="ENSGT00940000164219"/>
<dbReference type="SUPFAM" id="SSF57535">
    <property type="entry name" value="Complement control module/SCR domain"/>
    <property type="match status" value="3"/>
</dbReference>
<keyword evidence="4" id="KW-0768">Sushi</keyword>
<dbReference type="InterPro" id="IPR000436">
    <property type="entry name" value="Sushi_SCR_CCP_dom"/>
</dbReference>
<dbReference type="PROSITE" id="PS50923">
    <property type="entry name" value="SUSHI"/>
    <property type="match status" value="3"/>
</dbReference>
<proteinExistence type="predicted"/>